<dbReference type="Pfam" id="PF14529">
    <property type="entry name" value="Exo_endo_phos_2"/>
    <property type="match status" value="1"/>
</dbReference>
<dbReference type="SUPFAM" id="SSF56219">
    <property type="entry name" value="DNase I-like"/>
    <property type="match status" value="1"/>
</dbReference>
<evidence type="ECO:0000313" key="2">
    <source>
        <dbReference type="EMBL" id="KDQ11886.1"/>
    </source>
</evidence>
<feature type="domain" description="Endonuclease/exonuclease/phosphatase" evidence="1">
    <location>
        <begin position="55"/>
        <end position="156"/>
    </location>
</feature>
<name>A0A067MK09_BOTB1</name>
<proteinExistence type="predicted"/>
<dbReference type="OrthoDB" id="2855870at2759"/>
<reference evidence="3" key="1">
    <citation type="journal article" date="2014" name="Proc. Natl. Acad. Sci. U.S.A.">
        <title>Extensive sampling of basidiomycete genomes demonstrates inadequacy of the white-rot/brown-rot paradigm for wood decay fungi.</title>
        <authorList>
            <person name="Riley R."/>
            <person name="Salamov A.A."/>
            <person name="Brown D.W."/>
            <person name="Nagy L.G."/>
            <person name="Floudas D."/>
            <person name="Held B.W."/>
            <person name="Levasseur A."/>
            <person name="Lombard V."/>
            <person name="Morin E."/>
            <person name="Otillar R."/>
            <person name="Lindquist E.A."/>
            <person name="Sun H."/>
            <person name="LaButti K.M."/>
            <person name="Schmutz J."/>
            <person name="Jabbour D."/>
            <person name="Luo H."/>
            <person name="Baker S.E."/>
            <person name="Pisabarro A.G."/>
            <person name="Walton J.D."/>
            <person name="Blanchette R.A."/>
            <person name="Henrissat B."/>
            <person name="Martin F."/>
            <person name="Cullen D."/>
            <person name="Hibbett D.S."/>
            <person name="Grigoriev I.V."/>
        </authorList>
    </citation>
    <scope>NUCLEOTIDE SEQUENCE [LARGE SCALE GENOMIC DNA]</scope>
    <source>
        <strain evidence="3">FD-172 SS1</strain>
    </source>
</reference>
<keyword evidence="3" id="KW-1185">Reference proteome</keyword>
<dbReference type="InterPro" id="IPR005135">
    <property type="entry name" value="Endo/exonuclease/phosphatase"/>
</dbReference>
<gene>
    <name evidence="2" type="ORF">BOTBODRAFT_46144</name>
</gene>
<organism evidence="2 3">
    <name type="scientific">Botryobasidium botryosum (strain FD-172 SS1)</name>
    <dbReference type="NCBI Taxonomy" id="930990"/>
    <lineage>
        <taxon>Eukaryota</taxon>
        <taxon>Fungi</taxon>
        <taxon>Dikarya</taxon>
        <taxon>Basidiomycota</taxon>
        <taxon>Agaricomycotina</taxon>
        <taxon>Agaricomycetes</taxon>
        <taxon>Cantharellales</taxon>
        <taxon>Botryobasidiaceae</taxon>
        <taxon>Botryobasidium</taxon>
    </lineage>
</organism>
<dbReference type="Gene3D" id="3.60.10.10">
    <property type="entry name" value="Endonuclease/exonuclease/phosphatase"/>
    <property type="match status" value="1"/>
</dbReference>
<dbReference type="InterPro" id="IPR036691">
    <property type="entry name" value="Endo/exonu/phosph_ase_sf"/>
</dbReference>
<sequence>MFINKSLLDDVRITPRLDLTGNSPNTMAVDIHNSIRIINHYTLHAQKDSFDYEPLYKLLELSIDSPFVLMGDFNLKHVDWDRHLSSNQTAAVSFRDRITSMGLRIHNDGHPTYYGWRQEYRTAIDLTISNTDPAERAFVDEWSAGNTAAHGSDHAALFVNYHTNAPLLGKKRPLAYSNWRNTDSEAFGKAIRFHLKATDISFGPEGEVQEMYDALEEAVDMAFKTSTPEARQMPHSKPWWNKDLTAFNRDIHSSHICLQNLIEIHGNGSSPVIDQARIWRKACNDFELAEKRARNKHYESVLVDVLPNTIWKKAGRWGMGEEDVVEYILTCQEGLKEWALDFDIEIDTDKYETGWFSTTFLPLNFT</sequence>
<dbReference type="AlphaFoldDB" id="A0A067MK09"/>
<dbReference type="InParanoid" id="A0A067MK09"/>
<dbReference type="EMBL" id="KL198054">
    <property type="protein sequence ID" value="KDQ11886.1"/>
    <property type="molecule type" value="Genomic_DNA"/>
</dbReference>
<evidence type="ECO:0000313" key="3">
    <source>
        <dbReference type="Proteomes" id="UP000027195"/>
    </source>
</evidence>
<accession>A0A067MK09</accession>
<dbReference type="GO" id="GO:0003824">
    <property type="term" value="F:catalytic activity"/>
    <property type="evidence" value="ECO:0007669"/>
    <property type="project" value="InterPro"/>
</dbReference>
<protein>
    <recommendedName>
        <fullName evidence="1">Endonuclease/exonuclease/phosphatase domain-containing protein</fullName>
    </recommendedName>
</protein>
<dbReference type="Proteomes" id="UP000027195">
    <property type="component" value="Unassembled WGS sequence"/>
</dbReference>
<evidence type="ECO:0000259" key="1">
    <source>
        <dbReference type="Pfam" id="PF14529"/>
    </source>
</evidence>
<dbReference type="HOGENOM" id="CLU_756467_0_0_1"/>